<evidence type="ECO:0000259" key="3">
    <source>
        <dbReference type="PROSITE" id="PS50833"/>
    </source>
</evidence>
<organism evidence="4 5">
    <name type="scientific">Archaeoglobus veneficus (strain DSM 11195 / SNP6)</name>
    <dbReference type="NCBI Taxonomy" id="693661"/>
    <lineage>
        <taxon>Archaea</taxon>
        <taxon>Methanobacteriati</taxon>
        <taxon>Methanobacteriota</taxon>
        <taxon>Archaeoglobi</taxon>
        <taxon>Archaeoglobales</taxon>
        <taxon>Archaeoglobaceae</taxon>
        <taxon>Archaeoglobus</taxon>
    </lineage>
</organism>
<dbReference type="KEGG" id="ave:Arcve_2119"/>
<dbReference type="InterPro" id="IPR007109">
    <property type="entry name" value="Brix"/>
</dbReference>
<keyword evidence="5" id="KW-1185">Reference proteome</keyword>
<comment type="function">
    <text evidence="2">Probably involved in the biogenesis of the ribosome.</text>
</comment>
<dbReference type="PROSITE" id="PS50833">
    <property type="entry name" value="BRIX"/>
    <property type="match status" value="1"/>
</dbReference>
<evidence type="ECO:0000256" key="2">
    <source>
        <dbReference type="HAMAP-Rule" id="MF_00699"/>
    </source>
</evidence>
<feature type="domain" description="Brix" evidence="3">
    <location>
        <begin position="1"/>
        <end position="156"/>
    </location>
</feature>
<dbReference type="AlphaFoldDB" id="F2KSN8"/>
<dbReference type="STRING" id="693661.Arcve_2119"/>
<dbReference type="GeneID" id="10395254"/>
<dbReference type="SUPFAM" id="SSF52954">
    <property type="entry name" value="Class II aaRS ABD-related"/>
    <property type="match status" value="1"/>
</dbReference>
<proteinExistence type="inferred from homology"/>
<accession>F2KSN8</accession>
<dbReference type="HOGENOM" id="CLU_107897_2_0_2"/>
<dbReference type="GO" id="GO:0006364">
    <property type="term" value="P:rRNA processing"/>
    <property type="evidence" value="ECO:0007669"/>
    <property type="project" value="InterPro"/>
</dbReference>
<name>F2KSN8_ARCVS</name>
<dbReference type="GO" id="GO:0019843">
    <property type="term" value="F:rRNA binding"/>
    <property type="evidence" value="ECO:0007669"/>
    <property type="project" value="InterPro"/>
</dbReference>
<dbReference type="HAMAP" id="MF_00699">
    <property type="entry name" value="BriX"/>
    <property type="match status" value="1"/>
</dbReference>
<dbReference type="Gene3D" id="3.40.50.10480">
    <property type="entry name" value="Probable brix-domain ribosomal biogenesis protein"/>
    <property type="match status" value="1"/>
</dbReference>
<dbReference type="OrthoDB" id="117530at2157"/>
<protein>
    <recommendedName>
        <fullName evidence="2">Probable Brix domain-containing ribosomal biogenesis protein</fullName>
    </recommendedName>
</protein>
<evidence type="ECO:0000313" key="4">
    <source>
        <dbReference type="EMBL" id="AEA48108.1"/>
    </source>
</evidence>
<evidence type="ECO:0000313" key="5">
    <source>
        <dbReference type="Proteomes" id="UP000008136"/>
    </source>
</evidence>
<sequence>MILTTSRKPGRKTRRLAKVLARFMGWRYVQRGKLSLDELSEFSDFAIVQEIKGNPAILRVFRRGREVLYLRFNAGEVEKVKMEPGPVVFVGKPPFDPLVLGAIPHTKAGMKFAQKIDARKKVYVRRTGKTIVLDFTYGEKTIMRLKCYESGIQFRN</sequence>
<dbReference type="Proteomes" id="UP000008136">
    <property type="component" value="Chromosome"/>
</dbReference>
<dbReference type="RefSeq" id="WP_013684759.1">
    <property type="nucleotide sequence ID" value="NC_015320.1"/>
</dbReference>
<dbReference type="InterPro" id="IPR023548">
    <property type="entry name" value="Brix_dom_Rbsml_bgen_prot"/>
</dbReference>
<keyword evidence="1 2" id="KW-0690">Ribosome biogenesis</keyword>
<reference evidence="4 5" key="1">
    <citation type="submission" date="2011-03" db="EMBL/GenBank/DDBJ databases">
        <title>The complete genome of Archaeoglobus veneficus SNP6.</title>
        <authorList>
            <consortium name="US DOE Joint Genome Institute (JGI-PGF)"/>
            <person name="Lucas S."/>
            <person name="Copeland A."/>
            <person name="Lapidus A."/>
            <person name="Bruce D."/>
            <person name="Goodwin L."/>
            <person name="Pitluck S."/>
            <person name="Kyrpides N."/>
            <person name="Mavromatis K."/>
            <person name="Pagani I."/>
            <person name="Ivanova N."/>
            <person name="Mikhailova N."/>
            <person name="Lu M."/>
            <person name="Detter J.C."/>
            <person name="Tapia R."/>
            <person name="Han C."/>
            <person name="Land M."/>
            <person name="Hauser L."/>
            <person name="Markowitz V."/>
            <person name="Cheng J.-F."/>
            <person name="Hugenholtz P."/>
            <person name="Woyke T."/>
            <person name="Wu D."/>
            <person name="Spring S."/>
            <person name="Brambilla E."/>
            <person name="Klenk H.-P."/>
            <person name="Eisen J.A."/>
        </authorList>
    </citation>
    <scope>NUCLEOTIDE SEQUENCE [LARGE SCALE GENOMIC DNA]</scope>
    <source>
        <strain>SNP6</strain>
    </source>
</reference>
<dbReference type="EMBL" id="CP002588">
    <property type="protein sequence ID" value="AEA48108.1"/>
    <property type="molecule type" value="Genomic_DNA"/>
</dbReference>
<dbReference type="eggNOG" id="arCOG03247">
    <property type="taxonomic scope" value="Archaea"/>
</dbReference>
<gene>
    <name evidence="4" type="ordered locus">Arcve_2119</name>
</gene>
<evidence type="ECO:0000256" key="1">
    <source>
        <dbReference type="ARBA" id="ARBA00022517"/>
    </source>
</evidence>